<name>A0A0J1H131_9GAMM</name>
<keyword evidence="6" id="KW-0472">Membrane</keyword>
<dbReference type="PATRIC" id="fig|1195763.3.peg.2356"/>
<keyword evidence="3" id="KW-0813">Transport</keyword>
<evidence type="ECO:0000256" key="3">
    <source>
        <dbReference type="ARBA" id="ARBA00022448"/>
    </source>
</evidence>
<dbReference type="GO" id="GO:0015562">
    <property type="term" value="F:efflux transmembrane transporter activity"/>
    <property type="evidence" value="ECO:0007669"/>
    <property type="project" value="InterPro"/>
</dbReference>
<keyword evidence="11" id="KW-1185">Reference proteome</keyword>
<evidence type="ECO:0000256" key="5">
    <source>
        <dbReference type="ARBA" id="ARBA00022692"/>
    </source>
</evidence>
<evidence type="ECO:0000256" key="1">
    <source>
        <dbReference type="ARBA" id="ARBA00004442"/>
    </source>
</evidence>
<dbReference type="Pfam" id="PF02321">
    <property type="entry name" value="OEP"/>
    <property type="match status" value="2"/>
</dbReference>
<dbReference type="GO" id="GO:0009279">
    <property type="term" value="C:cell outer membrane"/>
    <property type="evidence" value="ECO:0007669"/>
    <property type="project" value="UniProtKB-SubCell"/>
</dbReference>
<dbReference type="GO" id="GO:0015288">
    <property type="term" value="F:porin activity"/>
    <property type="evidence" value="ECO:0007669"/>
    <property type="project" value="TreeGrafter"/>
</dbReference>
<feature type="signal peptide" evidence="9">
    <location>
        <begin position="1"/>
        <end position="33"/>
    </location>
</feature>
<dbReference type="GO" id="GO:1990281">
    <property type="term" value="C:efflux pump complex"/>
    <property type="evidence" value="ECO:0007669"/>
    <property type="project" value="TreeGrafter"/>
</dbReference>
<evidence type="ECO:0000256" key="9">
    <source>
        <dbReference type="SAM" id="SignalP"/>
    </source>
</evidence>
<proteinExistence type="inferred from homology"/>
<evidence type="ECO:0000256" key="4">
    <source>
        <dbReference type="ARBA" id="ARBA00022452"/>
    </source>
</evidence>
<comment type="caution">
    <text evidence="10">The sequence shown here is derived from an EMBL/GenBank/DDBJ whole genome shotgun (WGS) entry which is preliminary data.</text>
</comment>
<dbReference type="PANTHER" id="PTHR30026:SF22">
    <property type="entry name" value="OUTER MEMBRANE EFFLUX PROTEIN"/>
    <property type="match status" value="1"/>
</dbReference>
<evidence type="ECO:0000256" key="6">
    <source>
        <dbReference type="ARBA" id="ARBA00023136"/>
    </source>
</evidence>
<keyword evidence="8" id="KW-0175">Coiled coil</keyword>
<dbReference type="Gene3D" id="1.20.1600.10">
    <property type="entry name" value="Outer membrane efflux proteins (OEP)"/>
    <property type="match status" value="1"/>
</dbReference>
<dbReference type="NCBIfam" id="TIGR01844">
    <property type="entry name" value="type_I_sec_TolC"/>
    <property type="match status" value="1"/>
</dbReference>
<comment type="subcellular location">
    <subcellularLocation>
        <location evidence="1">Cell outer membrane</location>
    </subcellularLocation>
</comment>
<dbReference type="SUPFAM" id="SSF56954">
    <property type="entry name" value="Outer membrane efflux proteins (OEP)"/>
    <property type="match status" value="1"/>
</dbReference>
<keyword evidence="9" id="KW-0732">Signal</keyword>
<feature type="chain" id="PRO_5005252104" evidence="9">
    <location>
        <begin position="34"/>
        <end position="446"/>
    </location>
</feature>
<dbReference type="STRING" id="1195763.ABT56_11200"/>
<dbReference type="OrthoDB" id="9814637at2"/>
<evidence type="ECO:0000256" key="2">
    <source>
        <dbReference type="ARBA" id="ARBA00007613"/>
    </source>
</evidence>
<organism evidence="10 11">
    <name type="scientific">Photobacterium aquae</name>
    <dbReference type="NCBI Taxonomy" id="1195763"/>
    <lineage>
        <taxon>Bacteria</taxon>
        <taxon>Pseudomonadati</taxon>
        <taxon>Pseudomonadota</taxon>
        <taxon>Gammaproteobacteria</taxon>
        <taxon>Vibrionales</taxon>
        <taxon>Vibrionaceae</taxon>
        <taxon>Photobacterium</taxon>
    </lineage>
</organism>
<dbReference type="RefSeq" id="WP_047878957.1">
    <property type="nucleotide sequence ID" value="NZ_LDOT01000013.1"/>
</dbReference>
<dbReference type="PANTHER" id="PTHR30026">
    <property type="entry name" value="OUTER MEMBRANE PROTEIN TOLC"/>
    <property type="match status" value="1"/>
</dbReference>
<feature type="coiled-coil region" evidence="8">
    <location>
        <begin position="190"/>
        <end position="217"/>
    </location>
</feature>
<evidence type="ECO:0000256" key="8">
    <source>
        <dbReference type="SAM" id="Coils"/>
    </source>
</evidence>
<reference evidence="10 11" key="1">
    <citation type="submission" date="2015-05" db="EMBL/GenBank/DDBJ databases">
        <title>Photobacterium galathea sp. nov.</title>
        <authorList>
            <person name="Machado H."/>
            <person name="Gram L."/>
        </authorList>
    </citation>
    <scope>NUCLEOTIDE SEQUENCE [LARGE SCALE GENOMIC DNA]</scope>
    <source>
        <strain evidence="10 11">CGMCC 1.12159</strain>
    </source>
</reference>
<keyword evidence="7" id="KW-0998">Cell outer membrane</keyword>
<sequence length="446" mass="49929">MHISSPVLTSTRHRRAIYLPLLAISLLLSPHLAAQSLEQAVAETLASNPEIKRAYNTFMGQNQASRAALGDYLPSVDIEASAGYENYDNTTNSTGDYNPLDTTISLRQLIWDGSITYHNIQRTKAEAEAQRYQLLADAQDKALRVAESYLSALEAQEVLVLSQKNYDIHQRIFTDIKKRTDAGIGSIADLSQIEGRLARSRSNLIAAQNNLQDKNTEFLHIVGSPPVNLEKPEVDQNYLANTLDTALNEAKANNPVLNVAKYDIDAATSQYKQAKGDFLPTFSVEASQEWGDELDGTPGHTDEFKAMLKVEYNLYNGGTDLAESRQAAYQLSESKDVRDRAYRLLEESTRLAWSGMELAIDQTQYLQEHVDASARTVIAYQKQFQIGQRTLLDVLNTENELFEARKAYLQSHYAGILAKYRVLNATGKLLDEMRVDVPDKWTTSVR</sequence>
<dbReference type="InterPro" id="IPR051906">
    <property type="entry name" value="TolC-like"/>
</dbReference>
<protein>
    <submittedName>
        <fullName evidence="10">Agglutination protein</fullName>
    </submittedName>
</protein>
<dbReference type="InterPro" id="IPR003423">
    <property type="entry name" value="OMP_efflux"/>
</dbReference>
<accession>A0A0J1H131</accession>
<evidence type="ECO:0000313" key="11">
    <source>
        <dbReference type="Proteomes" id="UP000036097"/>
    </source>
</evidence>
<evidence type="ECO:0000256" key="7">
    <source>
        <dbReference type="ARBA" id="ARBA00023237"/>
    </source>
</evidence>
<dbReference type="AlphaFoldDB" id="A0A0J1H131"/>
<dbReference type="Proteomes" id="UP000036097">
    <property type="component" value="Unassembled WGS sequence"/>
</dbReference>
<evidence type="ECO:0000313" key="10">
    <source>
        <dbReference type="EMBL" id="KLV05528.1"/>
    </source>
</evidence>
<keyword evidence="4" id="KW-1134">Transmembrane beta strand</keyword>
<dbReference type="InterPro" id="IPR010130">
    <property type="entry name" value="T1SS_OMP_TolC"/>
</dbReference>
<gene>
    <name evidence="10" type="ORF">ABT56_11200</name>
</gene>
<comment type="similarity">
    <text evidence="2">Belongs to the outer membrane factor (OMF) (TC 1.B.17) family.</text>
</comment>
<dbReference type="EMBL" id="LDOT01000013">
    <property type="protein sequence ID" value="KLV05528.1"/>
    <property type="molecule type" value="Genomic_DNA"/>
</dbReference>
<keyword evidence="5" id="KW-0812">Transmembrane</keyword>